<proteinExistence type="predicted"/>
<name>A0AAW1VQ47_RUBAR</name>
<protein>
    <submittedName>
        <fullName evidence="1">Uncharacterized protein</fullName>
    </submittedName>
</protein>
<sequence length="125" mass="13999">MPPSPSNLHYFSPVIAQACAARREKKKLNHEEHGAKKKEITAGLPRRRCFQNHHHQRCCPEIRARARHTAAMPEIDLHGAQTTTVFNLSTQVTAASKPPPSPFIDPMASLYRLHNQAAPELPLLI</sequence>
<accession>A0AAW1VQ47</accession>
<organism evidence="1 2">
    <name type="scientific">Rubus argutus</name>
    <name type="common">Southern blackberry</name>
    <dbReference type="NCBI Taxonomy" id="59490"/>
    <lineage>
        <taxon>Eukaryota</taxon>
        <taxon>Viridiplantae</taxon>
        <taxon>Streptophyta</taxon>
        <taxon>Embryophyta</taxon>
        <taxon>Tracheophyta</taxon>
        <taxon>Spermatophyta</taxon>
        <taxon>Magnoliopsida</taxon>
        <taxon>eudicotyledons</taxon>
        <taxon>Gunneridae</taxon>
        <taxon>Pentapetalae</taxon>
        <taxon>rosids</taxon>
        <taxon>fabids</taxon>
        <taxon>Rosales</taxon>
        <taxon>Rosaceae</taxon>
        <taxon>Rosoideae</taxon>
        <taxon>Rosoideae incertae sedis</taxon>
        <taxon>Rubus</taxon>
    </lineage>
</organism>
<dbReference type="EMBL" id="JBEDUW010000007">
    <property type="protein sequence ID" value="KAK9910494.1"/>
    <property type="molecule type" value="Genomic_DNA"/>
</dbReference>
<evidence type="ECO:0000313" key="1">
    <source>
        <dbReference type="EMBL" id="KAK9910494.1"/>
    </source>
</evidence>
<gene>
    <name evidence="1" type="ORF">M0R45_034453</name>
</gene>
<keyword evidence="2" id="KW-1185">Reference proteome</keyword>
<dbReference type="Proteomes" id="UP001457282">
    <property type="component" value="Unassembled WGS sequence"/>
</dbReference>
<evidence type="ECO:0000313" key="2">
    <source>
        <dbReference type="Proteomes" id="UP001457282"/>
    </source>
</evidence>
<dbReference type="AlphaFoldDB" id="A0AAW1VQ47"/>
<reference evidence="1 2" key="1">
    <citation type="journal article" date="2023" name="G3 (Bethesda)">
        <title>A chromosome-length genome assembly and annotation of blackberry (Rubus argutus, cv. 'Hillquist').</title>
        <authorList>
            <person name="Bruna T."/>
            <person name="Aryal R."/>
            <person name="Dudchenko O."/>
            <person name="Sargent D.J."/>
            <person name="Mead D."/>
            <person name="Buti M."/>
            <person name="Cavallini A."/>
            <person name="Hytonen T."/>
            <person name="Andres J."/>
            <person name="Pham M."/>
            <person name="Weisz D."/>
            <person name="Mascagni F."/>
            <person name="Usai G."/>
            <person name="Natali L."/>
            <person name="Bassil N."/>
            <person name="Fernandez G.E."/>
            <person name="Lomsadze A."/>
            <person name="Armour M."/>
            <person name="Olukolu B."/>
            <person name="Poorten T."/>
            <person name="Britton C."/>
            <person name="Davik J."/>
            <person name="Ashrafi H."/>
            <person name="Aiden E.L."/>
            <person name="Borodovsky M."/>
            <person name="Worthington M."/>
        </authorList>
    </citation>
    <scope>NUCLEOTIDE SEQUENCE [LARGE SCALE GENOMIC DNA]</scope>
    <source>
        <strain evidence="1">PI 553951</strain>
    </source>
</reference>
<comment type="caution">
    <text evidence="1">The sequence shown here is derived from an EMBL/GenBank/DDBJ whole genome shotgun (WGS) entry which is preliminary data.</text>
</comment>